<sequence>MAADFFITDGPRVVPAEYQAWQAAYDYWYVCVQRALDCGGSESERLGSVAIAAKGEADRLEQIARDAFRRAI</sequence>
<dbReference type="EMBL" id="VSSQ01002524">
    <property type="protein sequence ID" value="MPM15940.1"/>
    <property type="molecule type" value="Genomic_DNA"/>
</dbReference>
<dbReference type="AlphaFoldDB" id="A0A644XI96"/>
<comment type="caution">
    <text evidence="1">The sequence shown here is derived from an EMBL/GenBank/DDBJ whole genome shotgun (WGS) entry which is preliminary data.</text>
</comment>
<gene>
    <name evidence="1" type="ORF">SDC9_62314</name>
</gene>
<reference evidence="1" key="1">
    <citation type="submission" date="2019-08" db="EMBL/GenBank/DDBJ databases">
        <authorList>
            <person name="Kucharzyk K."/>
            <person name="Murdoch R.W."/>
            <person name="Higgins S."/>
            <person name="Loffler F."/>
        </authorList>
    </citation>
    <scope>NUCLEOTIDE SEQUENCE</scope>
</reference>
<name>A0A644XI96_9ZZZZ</name>
<protein>
    <submittedName>
        <fullName evidence="1">Uncharacterized protein</fullName>
    </submittedName>
</protein>
<organism evidence="1">
    <name type="scientific">bioreactor metagenome</name>
    <dbReference type="NCBI Taxonomy" id="1076179"/>
    <lineage>
        <taxon>unclassified sequences</taxon>
        <taxon>metagenomes</taxon>
        <taxon>ecological metagenomes</taxon>
    </lineage>
</organism>
<evidence type="ECO:0000313" key="1">
    <source>
        <dbReference type="EMBL" id="MPM15940.1"/>
    </source>
</evidence>
<accession>A0A644XI96</accession>
<proteinExistence type="predicted"/>